<dbReference type="PANTHER" id="PTHR15615">
    <property type="match status" value="1"/>
</dbReference>
<comment type="caution">
    <text evidence="2">The sequence shown here is derived from an EMBL/GenBank/DDBJ whole genome shotgun (WGS) entry which is preliminary data.</text>
</comment>
<dbReference type="InterPro" id="IPR013922">
    <property type="entry name" value="Cyclin_PHO80-like"/>
</dbReference>
<dbReference type="Proteomes" id="UP001530315">
    <property type="component" value="Unassembled WGS sequence"/>
</dbReference>
<name>A0ABD3PDX8_9STRA</name>
<evidence type="ECO:0000313" key="2">
    <source>
        <dbReference type="EMBL" id="KAL3784575.1"/>
    </source>
</evidence>
<evidence type="ECO:0000313" key="3">
    <source>
        <dbReference type="Proteomes" id="UP001530315"/>
    </source>
</evidence>
<evidence type="ECO:0000256" key="1">
    <source>
        <dbReference type="SAM" id="MobiDB-lite"/>
    </source>
</evidence>
<dbReference type="SUPFAM" id="SSF47954">
    <property type="entry name" value="Cyclin-like"/>
    <property type="match status" value="1"/>
</dbReference>
<accession>A0ABD3PDX8</accession>
<dbReference type="AlphaFoldDB" id="A0ABD3PDX8"/>
<dbReference type="Gene3D" id="1.10.472.10">
    <property type="entry name" value="Cyclin-like"/>
    <property type="match status" value="1"/>
</dbReference>
<keyword evidence="3" id="KW-1185">Reference proteome</keyword>
<gene>
    <name evidence="2" type="ORF">ACHAW5_009167</name>
</gene>
<dbReference type="InterPro" id="IPR036915">
    <property type="entry name" value="Cyclin-like_sf"/>
</dbReference>
<proteinExistence type="predicted"/>
<organism evidence="2 3">
    <name type="scientific">Stephanodiscus triporus</name>
    <dbReference type="NCBI Taxonomy" id="2934178"/>
    <lineage>
        <taxon>Eukaryota</taxon>
        <taxon>Sar</taxon>
        <taxon>Stramenopiles</taxon>
        <taxon>Ochrophyta</taxon>
        <taxon>Bacillariophyta</taxon>
        <taxon>Coscinodiscophyceae</taxon>
        <taxon>Thalassiosirophycidae</taxon>
        <taxon>Stephanodiscales</taxon>
        <taxon>Stephanodiscaceae</taxon>
        <taxon>Stephanodiscus</taxon>
    </lineage>
</organism>
<evidence type="ECO:0008006" key="4">
    <source>
        <dbReference type="Google" id="ProtNLM"/>
    </source>
</evidence>
<dbReference type="PANTHER" id="PTHR15615:SF108">
    <property type="entry name" value="PROTEIN CNPPD1"/>
    <property type="match status" value="1"/>
</dbReference>
<dbReference type="Pfam" id="PF08613">
    <property type="entry name" value="Cyclin"/>
    <property type="match status" value="1"/>
</dbReference>
<protein>
    <recommendedName>
        <fullName evidence="4">Cyclin</fullName>
    </recommendedName>
</protein>
<feature type="region of interest" description="Disordered" evidence="1">
    <location>
        <begin position="341"/>
        <end position="365"/>
    </location>
</feature>
<sequence length="552" mass="61130">MESSPSEEAEGQAIVRVLAAVLERLVSANSHLSSSTQQQEQTHFHAQRAPAIGILQYLERIHKYASCSKECFILALIYIDRLIQRNNFLLTDLNVHRVVITSVLLAAKFFDDAYYNNAYYAKVGGVLVEEMNNLETQFLFKIDFSLRVLPEVFEKYEAELISHSNEMGLERITCSTDDVLFGAVTPTQTTQQVTAQQHQSTVQQHEFRQEVGSCHHSVVGLGRGEMDFIDYSFVYPDPILVAPTMEWPHQESHYPIKLASHHLLASQQQPTTMTALDGVYPFPTLARQVSAHQVNAYQEHYPTELDPVNRYAARGTVSAAAHQDAALSQYPPCQADYQRGTTAAPQVGYSPHQKNDNDPVYPSPASAPMTTDGLYPYYYHPCQDFNFATASQQQPPPVYSHHADYMNFNSSRPTRNVVQSHPEITPSPPPQPPMNFHGLPGYHDGEVGRPSVGLPLSSRDGVGASCGGVAYLTSSSSGVATALQHSHDHYYANPTDAAMALHHRQHQMLPSHSIAIGDHHQYHHQVTQDDSGGGWSMLSQVLERGASLSGSA</sequence>
<dbReference type="EMBL" id="JALLAZ020000924">
    <property type="protein sequence ID" value="KAL3784575.1"/>
    <property type="molecule type" value="Genomic_DNA"/>
</dbReference>
<reference evidence="2 3" key="1">
    <citation type="submission" date="2024-10" db="EMBL/GenBank/DDBJ databases">
        <title>Updated reference genomes for cyclostephanoid diatoms.</title>
        <authorList>
            <person name="Roberts W.R."/>
            <person name="Alverson A.J."/>
        </authorList>
    </citation>
    <scope>NUCLEOTIDE SEQUENCE [LARGE SCALE GENOMIC DNA]</scope>
    <source>
        <strain evidence="2 3">AJA276-08</strain>
    </source>
</reference>